<sequence>MFANSINNIWSQASPLAWFQRFSAFLLRVGFIQSRSNSSFVYRDGSHVLILLLYVDDIVFTGSNPSQLSTFIHALRIEFEVKDLGRLNYFLGIEVSHIKDFVHLTQNKYTLDLLRKSNLLDCKPVSVPMASQTFTSRTDGSPLADLTPYRHLMGALQYLTITRPNIAYAVQHVSQFMSSPSDTHLEAVKRILRYLKGTLGHGLSLCRSHDSSLLIAYSDADWAGCPDTRRSTTGYVSFWDPISFHGVPRNHV</sequence>
<dbReference type="GeneID" id="110752330"/>
<dbReference type="RefSeq" id="XP_021808645.1">
    <property type="nucleotide sequence ID" value="XM_021952953.1"/>
</dbReference>
<gene>
    <name evidence="3" type="primary">LOC110752330</name>
</gene>
<dbReference type="Pfam" id="PF07727">
    <property type="entry name" value="RVT_2"/>
    <property type="match status" value="1"/>
</dbReference>
<accession>A0A6P5RV10</accession>
<dbReference type="KEGG" id="pavi:110752330"/>
<dbReference type="PANTHER" id="PTHR11439">
    <property type="entry name" value="GAG-POL-RELATED RETROTRANSPOSON"/>
    <property type="match status" value="1"/>
</dbReference>
<evidence type="ECO:0000313" key="2">
    <source>
        <dbReference type="Proteomes" id="UP000515124"/>
    </source>
</evidence>
<evidence type="ECO:0000313" key="3">
    <source>
        <dbReference type="RefSeq" id="XP_021808645.1"/>
    </source>
</evidence>
<dbReference type="PANTHER" id="PTHR11439:SF467">
    <property type="entry name" value="INTEGRASE CATALYTIC DOMAIN-CONTAINING PROTEIN"/>
    <property type="match status" value="1"/>
</dbReference>
<dbReference type="SUPFAM" id="SSF56672">
    <property type="entry name" value="DNA/RNA polymerases"/>
    <property type="match status" value="1"/>
</dbReference>
<dbReference type="InterPro" id="IPR043502">
    <property type="entry name" value="DNA/RNA_pol_sf"/>
</dbReference>
<reference evidence="3" key="1">
    <citation type="submission" date="2025-08" db="UniProtKB">
        <authorList>
            <consortium name="RefSeq"/>
        </authorList>
    </citation>
    <scope>IDENTIFICATION</scope>
</reference>
<proteinExistence type="predicted"/>
<name>A0A6P5RV10_PRUAV</name>
<protein>
    <submittedName>
        <fullName evidence="3">Uncharacterized protein LOC110752330</fullName>
    </submittedName>
</protein>
<organism evidence="2 3">
    <name type="scientific">Prunus avium</name>
    <name type="common">Cherry</name>
    <name type="synonym">Cerasus avium</name>
    <dbReference type="NCBI Taxonomy" id="42229"/>
    <lineage>
        <taxon>Eukaryota</taxon>
        <taxon>Viridiplantae</taxon>
        <taxon>Streptophyta</taxon>
        <taxon>Embryophyta</taxon>
        <taxon>Tracheophyta</taxon>
        <taxon>Spermatophyta</taxon>
        <taxon>Magnoliopsida</taxon>
        <taxon>eudicotyledons</taxon>
        <taxon>Gunneridae</taxon>
        <taxon>Pentapetalae</taxon>
        <taxon>rosids</taxon>
        <taxon>fabids</taxon>
        <taxon>Rosales</taxon>
        <taxon>Rosaceae</taxon>
        <taxon>Amygdaloideae</taxon>
        <taxon>Amygdaleae</taxon>
        <taxon>Prunus</taxon>
    </lineage>
</organism>
<dbReference type="AlphaFoldDB" id="A0A6P5RV10"/>
<dbReference type="Proteomes" id="UP000515124">
    <property type="component" value="Unplaced"/>
</dbReference>
<feature type="domain" description="Reverse transcriptase Ty1/copia-type" evidence="1">
    <location>
        <begin position="14"/>
        <end position="130"/>
    </location>
</feature>
<keyword evidence="2" id="KW-1185">Reference proteome</keyword>
<dbReference type="InterPro" id="IPR013103">
    <property type="entry name" value="RVT_2"/>
</dbReference>
<evidence type="ECO:0000259" key="1">
    <source>
        <dbReference type="Pfam" id="PF07727"/>
    </source>
</evidence>